<dbReference type="KEGG" id="rsx:RhiXN_10349"/>
<dbReference type="RefSeq" id="XP_043184262.1">
    <property type="nucleotide sequence ID" value="XM_043330165.1"/>
</dbReference>
<dbReference type="SUPFAM" id="SSF50370">
    <property type="entry name" value="Ricin B-like lectins"/>
    <property type="match status" value="1"/>
</dbReference>
<dbReference type="AlphaFoldDB" id="A0A8H8P2I2"/>
<dbReference type="EMBL" id="CP059668">
    <property type="protein sequence ID" value="QRW24025.1"/>
    <property type="molecule type" value="Genomic_DNA"/>
</dbReference>
<sequence>MSLEPGRYFIQSLKNSSYFAGTGPVPPVWPPYPEPLRLVEGFIKDIFEVKSDGDNKYTMRVRSLWVGYDGDANVKLVGQGGNPVTWSVGSTNGEGQFRIKVPNSNKAWTVSSEGYYTPIQLEEENGTALQEWKIYPIE</sequence>
<dbReference type="InterPro" id="IPR035992">
    <property type="entry name" value="Ricin_B-like_lectins"/>
</dbReference>
<proteinExistence type="predicted"/>
<name>A0A8H8P2I2_9AGAM</name>
<reference evidence="1" key="1">
    <citation type="submission" date="2020-05" db="EMBL/GenBank/DDBJ databases">
        <title>Evolutionary and genomic comparisons of hybrid uninucleate and nonhybrid Rhizoctonia fungi.</title>
        <authorList>
            <person name="Li C."/>
            <person name="Chen X."/>
        </authorList>
    </citation>
    <scope>NUCLEOTIDE SEQUENCE</scope>
    <source>
        <strain evidence="1">AG-1 IA</strain>
    </source>
</reference>
<gene>
    <name evidence="1" type="ORF">RhiXN_10349</name>
</gene>
<evidence type="ECO:0000313" key="1">
    <source>
        <dbReference type="EMBL" id="QRW24025.1"/>
    </source>
</evidence>
<accession>A0A8H8P2I2</accession>
<evidence type="ECO:0000313" key="2">
    <source>
        <dbReference type="Proteomes" id="UP000650533"/>
    </source>
</evidence>
<dbReference type="Gene3D" id="2.80.10.50">
    <property type="match status" value="1"/>
</dbReference>
<protein>
    <submittedName>
        <fullName evidence="1">Peptidase inhibitor i66</fullName>
    </submittedName>
</protein>
<dbReference type="Proteomes" id="UP000650533">
    <property type="component" value="Chromosome 11"/>
</dbReference>
<dbReference type="GeneID" id="67032628"/>
<organism evidence="1 2">
    <name type="scientific">Rhizoctonia solani</name>
    <dbReference type="NCBI Taxonomy" id="456999"/>
    <lineage>
        <taxon>Eukaryota</taxon>
        <taxon>Fungi</taxon>
        <taxon>Dikarya</taxon>
        <taxon>Basidiomycota</taxon>
        <taxon>Agaricomycotina</taxon>
        <taxon>Agaricomycetes</taxon>
        <taxon>Cantharellales</taxon>
        <taxon>Ceratobasidiaceae</taxon>
        <taxon>Rhizoctonia</taxon>
    </lineage>
</organism>